<evidence type="ECO:0000256" key="1">
    <source>
        <dbReference type="ARBA" id="ARBA00004273"/>
    </source>
</evidence>
<dbReference type="OrthoDB" id="4243at2759"/>
<keyword evidence="15" id="KW-1185">Reference proteome</keyword>
<keyword evidence="12" id="KW-0812">Transmembrane</keyword>
<proteinExistence type="inferred from homology"/>
<reference evidence="14 15" key="1">
    <citation type="submission" date="2016-02" db="EMBL/GenBank/DDBJ databases">
        <title>Genome analysis of coral dinoflagellate symbionts highlights evolutionary adaptations to a symbiotic lifestyle.</title>
        <authorList>
            <person name="Aranda M."/>
            <person name="Li Y."/>
            <person name="Liew Y.J."/>
            <person name="Baumgarten S."/>
            <person name="Simakov O."/>
            <person name="Wilson M."/>
            <person name="Piel J."/>
            <person name="Ashoor H."/>
            <person name="Bougouffa S."/>
            <person name="Bajic V.B."/>
            <person name="Ryu T."/>
            <person name="Ravasi T."/>
            <person name="Bayer T."/>
            <person name="Micklem G."/>
            <person name="Kim H."/>
            <person name="Bhak J."/>
            <person name="Lajeunesse T.C."/>
            <person name="Voolstra C.R."/>
        </authorList>
    </citation>
    <scope>NUCLEOTIDE SEQUENCE [LARGE SCALE GENOMIC DNA]</scope>
    <source>
        <strain evidence="14 15">CCMP2467</strain>
    </source>
</reference>
<dbReference type="PROSITE" id="PS00822">
    <property type="entry name" value="CYTO_HEME_LYASE_2"/>
    <property type="match status" value="1"/>
</dbReference>
<keyword evidence="6" id="KW-0999">Mitochondrion inner membrane</keyword>
<keyword evidence="4" id="KW-0349">Heme</keyword>
<evidence type="ECO:0000256" key="7">
    <source>
        <dbReference type="ARBA" id="ARBA00023004"/>
    </source>
</evidence>
<feature type="transmembrane region" description="Helical" evidence="12">
    <location>
        <begin position="510"/>
        <end position="536"/>
    </location>
</feature>
<feature type="region of interest" description="Disordered" evidence="11">
    <location>
        <begin position="1095"/>
        <end position="1124"/>
    </location>
</feature>
<evidence type="ECO:0000256" key="3">
    <source>
        <dbReference type="ARBA" id="ARBA00012218"/>
    </source>
</evidence>
<protein>
    <recommendedName>
        <fullName evidence="3">holocytochrome-c synthase</fullName>
        <ecNumber evidence="3">4.4.1.17</ecNumber>
    </recommendedName>
</protein>
<feature type="transmembrane region" description="Helical" evidence="12">
    <location>
        <begin position="142"/>
        <end position="164"/>
    </location>
</feature>
<dbReference type="AlphaFoldDB" id="A0A1Q9D0N1"/>
<dbReference type="InterPro" id="IPR000511">
    <property type="entry name" value="Holocyt_c/c1_synthase"/>
</dbReference>
<dbReference type="EMBL" id="LSRX01000799">
    <property type="protein sequence ID" value="OLP88707.1"/>
    <property type="molecule type" value="Genomic_DNA"/>
</dbReference>
<evidence type="ECO:0000256" key="11">
    <source>
        <dbReference type="SAM" id="MobiDB-lite"/>
    </source>
</evidence>
<evidence type="ECO:0000256" key="8">
    <source>
        <dbReference type="ARBA" id="ARBA00023128"/>
    </source>
</evidence>
<dbReference type="GO" id="GO:0004408">
    <property type="term" value="F:holocytochrome-c synthase activity"/>
    <property type="evidence" value="ECO:0007669"/>
    <property type="project" value="UniProtKB-EC"/>
</dbReference>
<evidence type="ECO:0000313" key="14">
    <source>
        <dbReference type="EMBL" id="OLP88707.1"/>
    </source>
</evidence>
<keyword evidence="10 14" id="KW-0456">Lyase</keyword>
<keyword evidence="5" id="KW-0479">Metal-binding</keyword>
<feature type="chain" id="PRO_5012977445" description="holocytochrome-c synthase" evidence="13">
    <location>
        <begin position="19"/>
        <end position="1124"/>
    </location>
</feature>
<evidence type="ECO:0000256" key="2">
    <source>
        <dbReference type="ARBA" id="ARBA00007255"/>
    </source>
</evidence>
<keyword evidence="13" id="KW-0732">Signal</keyword>
<feature type="transmembrane region" description="Helical" evidence="12">
    <location>
        <begin position="1037"/>
        <end position="1058"/>
    </location>
</feature>
<accession>A0A1Q9D0N1</accession>
<dbReference type="PANTHER" id="PTHR12743:SF8">
    <property type="entry name" value="PROTEIN HRI1"/>
    <property type="match status" value="1"/>
</dbReference>
<evidence type="ECO:0000256" key="9">
    <source>
        <dbReference type="ARBA" id="ARBA00023136"/>
    </source>
</evidence>
<comment type="subcellular location">
    <subcellularLocation>
        <location evidence="1">Mitochondrion inner membrane</location>
    </subcellularLocation>
</comment>
<keyword evidence="12" id="KW-1133">Transmembrane helix</keyword>
<feature type="transmembrane region" description="Helical" evidence="12">
    <location>
        <begin position="475"/>
        <end position="498"/>
    </location>
</feature>
<feature type="compositionally biased region" description="Polar residues" evidence="11">
    <location>
        <begin position="1095"/>
        <end position="1106"/>
    </location>
</feature>
<dbReference type="Proteomes" id="UP000186817">
    <property type="component" value="Unassembled WGS sequence"/>
</dbReference>
<organism evidence="14 15">
    <name type="scientific">Symbiodinium microadriaticum</name>
    <name type="common">Dinoflagellate</name>
    <name type="synonym">Zooxanthella microadriatica</name>
    <dbReference type="NCBI Taxonomy" id="2951"/>
    <lineage>
        <taxon>Eukaryota</taxon>
        <taxon>Sar</taxon>
        <taxon>Alveolata</taxon>
        <taxon>Dinophyceae</taxon>
        <taxon>Suessiales</taxon>
        <taxon>Symbiodiniaceae</taxon>
        <taxon>Symbiodinium</taxon>
    </lineage>
</organism>
<dbReference type="Pfam" id="PF01265">
    <property type="entry name" value="Cyto_heme_lyase"/>
    <property type="match status" value="2"/>
</dbReference>
<keyword evidence="7" id="KW-0408">Iron</keyword>
<dbReference type="PANTHER" id="PTHR12743">
    <property type="entry name" value="CYTOCHROME C1 HEME LYASE"/>
    <property type="match status" value="1"/>
</dbReference>
<evidence type="ECO:0000256" key="6">
    <source>
        <dbReference type="ARBA" id="ARBA00022792"/>
    </source>
</evidence>
<feature type="transmembrane region" description="Helical" evidence="12">
    <location>
        <begin position="171"/>
        <end position="189"/>
    </location>
</feature>
<evidence type="ECO:0000256" key="10">
    <source>
        <dbReference type="ARBA" id="ARBA00023239"/>
    </source>
</evidence>
<dbReference type="GO" id="GO:0005743">
    <property type="term" value="C:mitochondrial inner membrane"/>
    <property type="evidence" value="ECO:0007669"/>
    <property type="project" value="UniProtKB-SubCell"/>
</dbReference>
<feature type="signal peptide" evidence="13">
    <location>
        <begin position="1"/>
        <end position="18"/>
    </location>
</feature>
<gene>
    <name evidence="14" type="primary">HCCS</name>
    <name evidence="14" type="ORF">AK812_SmicGene29919</name>
</gene>
<dbReference type="EC" id="4.4.1.17" evidence="3"/>
<evidence type="ECO:0000256" key="13">
    <source>
        <dbReference type="SAM" id="SignalP"/>
    </source>
</evidence>
<dbReference type="GO" id="GO:0046872">
    <property type="term" value="F:metal ion binding"/>
    <property type="evidence" value="ECO:0007669"/>
    <property type="project" value="UniProtKB-KW"/>
</dbReference>
<evidence type="ECO:0000313" key="15">
    <source>
        <dbReference type="Proteomes" id="UP000186817"/>
    </source>
</evidence>
<evidence type="ECO:0000256" key="12">
    <source>
        <dbReference type="SAM" id="Phobius"/>
    </source>
</evidence>
<keyword evidence="9 12" id="KW-0472">Membrane</keyword>
<name>A0A1Q9D0N1_SYMMI</name>
<comment type="caution">
    <text evidence="14">The sequence shown here is derived from an EMBL/GenBank/DDBJ whole genome shotgun (WGS) entry which is preliminary data.</text>
</comment>
<sequence length="1124" mass="125037">MPRCFLAVLATLTALSSALTDKEKAEKTLHESIKYSNASNCVWPECAPVCEDCGSKGVGSCMIPGAQMCPWSAKCTLGSCFCRKGYCARGQECKFRTCQLGARPPKHAVSNSARRLAEFGPDLPYNATAEEWHEFVVGSTKWPFLLLLAGVVMGLLTCGCICGHCAWESPIILLVLCILTVGFISFGVVSRPMRAGNGEVLNPRNMMPEMPQTRAESQTMDLNKDREVSSIPKTGETGNWVYPSPQQFYHALLRKNKEAEAETMDAVVYAHNVTNERTPSLLRFVGRQKDLSWGGWWSRLLSYRGVPFDRHDWFIDRCGQRTVRYVIDYYDDPAARDFVDRLRRPGWQLRRMWTAFFGGGGEGAAVVSESFDLIGQQLRRVQKSIVSAKSLAKDLEDMASTFQAVVDDLPHTCNAMVPGAKEMMTMASDKANEKLLEMSGKVEAFSNVANAADFSMSTALAQEWAMKMLVVIGPMVPLVLMAVWTLGVAIATVVSWLSSNPKIAKRADDLVIECAAPCTCCLMMLAVLLASSYLWVGILVGGVCLNLDGNAVSLIHTVNFTELHVVICLILDTQPQYPIFIGMLIPMSFPQSIRQNCSSGAYKQNLHGVLFISRHIYRNAWSAVSITSIAHTTCRPAEMIVIKRFRGGGGEYRTTADTGGGEYWTTADTGASLGWREEASTGPQPTQERAASAYHRDYAFFGYNSYIALAVKQLYTTCRPAERLPPLATGTMPSWATPSCIALAVRQLLRENRRRFTASNLHIVELTARDAKQTLSHALRDAWRGHTWSQFLKSDAKAAEAFRHCNSAQVRQRAHNMMLRWARGGEDRRHLPAITSGHYVSKTRLLFTQRETGHPFPLRLRYEELHGKLKGKHLHHPTGIALPAMRAAALLGEHGEEMLTVWLGSTCLRSHSNSFAMLRQMTATSHFKFHIDPVLEGATRYYIEGSQENPMISMIEDVERDATALYTVYTNATWATTPAEMVCDGVRNLNASDALAACTRSVGFATELMAASNIYPYYDTLGHELMCDTMLHGMTLLVFYSAVVSIVLMPLVAICADVDLRKWEAYKEANYENHYDISHEMQEKFPFLSNLHLPSPSQQSTPQGTPLPSPHGGWRQMPQMPWQH</sequence>
<comment type="similarity">
    <text evidence="2">Belongs to the cytochrome c-type heme lyase family.</text>
</comment>
<evidence type="ECO:0000256" key="4">
    <source>
        <dbReference type="ARBA" id="ARBA00022617"/>
    </source>
</evidence>
<evidence type="ECO:0000256" key="5">
    <source>
        <dbReference type="ARBA" id="ARBA00022723"/>
    </source>
</evidence>
<keyword evidence="8" id="KW-0496">Mitochondrion</keyword>